<accession>A0A382DV99</accession>
<sequence>MTNKKDPILVTIREKQTVEQALEEKKLEKDLKLIARIENEEKTLQQEPDFISKDNAGNQKLGLVMPYVITTKKEQTEEQAIRLTKIEHSNPSELIQRIEKEEKTKSENDEN</sequence>
<evidence type="ECO:0000313" key="2">
    <source>
        <dbReference type="EMBL" id="SVB42079.1"/>
    </source>
</evidence>
<name>A0A382DV99_9ZZZZ</name>
<gene>
    <name evidence="2" type="ORF">METZ01_LOCUS194933</name>
</gene>
<feature type="region of interest" description="Disordered" evidence="1">
    <location>
        <begin position="86"/>
        <end position="111"/>
    </location>
</feature>
<dbReference type="AlphaFoldDB" id="A0A382DV99"/>
<proteinExistence type="predicted"/>
<protein>
    <submittedName>
        <fullName evidence="2">Uncharacterized protein</fullName>
    </submittedName>
</protein>
<dbReference type="EMBL" id="UINC01041172">
    <property type="protein sequence ID" value="SVB42079.1"/>
    <property type="molecule type" value="Genomic_DNA"/>
</dbReference>
<reference evidence="2" key="1">
    <citation type="submission" date="2018-05" db="EMBL/GenBank/DDBJ databases">
        <authorList>
            <person name="Lanie J.A."/>
            <person name="Ng W.-L."/>
            <person name="Kazmierczak K.M."/>
            <person name="Andrzejewski T.M."/>
            <person name="Davidsen T.M."/>
            <person name="Wayne K.J."/>
            <person name="Tettelin H."/>
            <person name="Glass J.I."/>
            <person name="Rusch D."/>
            <person name="Podicherti R."/>
            <person name="Tsui H.-C.T."/>
            <person name="Winkler M.E."/>
        </authorList>
    </citation>
    <scope>NUCLEOTIDE SEQUENCE</scope>
</reference>
<organism evidence="2">
    <name type="scientific">marine metagenome</name>
    <dbReference type="NCBI Taxonomy" id="408172"/>
    <lineage>
        <taxon>unclassified sequences</taxon>
        <taxon>metagenomes</taxon>
        <taxon>ecological metagenomes</taxon>
    </lineage>
</organism>
<evidence type="ECO:0000256" key="1">
    <source>
        <dbReference type="SAM" id="MobiDB-lite"/>
    </source>
</evidence>